<evidence type="ECO:0000256" key="8">
    <source>
        <dbReference type="SAM" id="Phobius"/>
    </source>
</evidence>
<dbReference type="EMBL" id="MFDD01000002">
    <property type="protein sequence ID" value="OGE41356.1"/>
    <property type="molecule type" value="Genomic_DNA"/>
</dbReference>
<gene>
    <name evidence="10" type="ORF">A3D25_02415</name>
</gene>
<feature type="transmembrane region" description="Helical" evidence="8">
    <location>
        <begin position="310"/>
        <end position="330"/>
    </location>
</feature>
<keyword evidence="6 8" id="KW-1133">Transmembrane helix</keyword>
<evidence type="ECO:0000256" key="2">
    <source>
        <dbReference type="ARBA" id="ARBA00022475"/>
    </source>
</evidence>
<dbReference type="Proteomes" id="UP000177328">
    <property type="component" value="Unassembled WGS sequence"/>
</dbReference>
<feature type="domain" description="Glycosyltransferase RgtA/B/C/D-like" evidence="9">
    <location>
        <begin position="68"/>
        <end position="229"/>
    </location>
</feature>
<accession>A0A1F5KK95</accession>
<comment type="subcellular location">
    <subcellularLocation>
        <location evidence="1">Cell membrane</location>
        <topology evidence="1">Multi-pass membrane protein</topology>
    </subcellularLocation>
</comment>
<feature type="transmembrane region" description="Helical" evidence="8">
    <location>
        <begin position="163"/>
        <end position="194"/>
    </location>
</feature>
<sequence>MKQRKLEMLVFVIILLLAAFLRFYNLPGYMTFLGDEGRDALMVKRILTTFDLPLIGPPMSVGNIYLGPLYYYMMTVAMTIFWLNPVAAAGMVALIGIATIAVIYWLTREWFGRVPAIVASLLYAISPITIIHSRSSWNPNPAPFFALLTLISIYLVRKTKNELWWIMTGFFFACTVQMHYLGLILLPSIGLLWLHELLDQRKKGSLGSFQRGTWGGIVAFLLVMSPLIVFDLRHNFMNLRAFAEIFFSADSAVRPSVFSTISKIVPIYTQKLILPYMAGDIRWTSWLISLVVFIPGVWEVYIWITTRKFSWNIGALYLTLAVGLMMLTFFNQEIYDHYLGFINFIPYILIGAIWFYLQNLKAAGRLFSLVFWVLLLAVIWFNFQKSPLRYPPGNQLAHTQEISKFIITLSANKPYNFALIAERNYDAAYQYYLWIYKHPPQELPFHKTGQLFVVCEDAVCNPVGHPKFEIAGFGWTKIESQFVLDGVKIFKLVHNEKET</sequence>
<dbReference type="InterPro" id="IPR038731">
    <property type="entry name" value="RgtA/B/C-like"/>
</dbReference>
<dbReference type="PANTHER" id="PTHR33908:SF11">
    <property type="entry name" value="MEMBRANE PROTEIN"/>
    <property type="match status" value="1"/>
</dbReference>
<keyword evidence="4" id="KW-0808">Transferase</keyword>
<reference evidence="10 11" key="1">
    <citation type="journal article" date="2016" name="Nat. Commun.">
        <title>Thousands of microbial genomes shed light on interconnected biogeochemical processes in an aquifer system.</title>
        <authorList>
            <person name="Anantharaman K."/>
            <person name="Brown C.T."/>
            <person name="Hug L.A."/>
            <person name="Sharon I."/>
            <person name="Castelle C.J."/>
            <person name="Probst A.J."/>
            <person name="Thomas B.C."/>
            <person name="Singh A."/>
            <person name="Wilkins M.J."/>
            <person name="Karaoz U."/>
            <person name="Brodie E.L."/>
            <person name="Williams K.H."/>
            <person name="Hubbard S.S."/>
            <person name="Banfield J.F."/>
        </authorList>
    </citation>
    <scope>NUCLEOTIDE SEQUENCE [LARGE SCALE GENOMIC DNA]</scope>
</reference>
<evidence type="ECO:0000313" key="10">
    <source>
        <dbReference type="EMBL" id="OGE41356.1"/>
    </source>
</evidence>
<keyword evidence="3" id="KW-0328">Glycosyltransferase</keyword>
<evidence type="ECO:0000313" key="11">
    <source>
        <dbReference type="Proteomes" id="UP000177328"/>
    </source>
</evidence>
<dbReference type="GO" id="GO:0005886">
    <property type="term" value="C:plasma membrane"/>
    <property type="evidence" value="ECO:0007669"/>
    <property type="project" value="UniProtKB-SubCell"/>
</dbReference>
<protein>
    <recommendedName>
        <fullName evidence="9">Glycosyltransferase RgtA/B/C/D-like domain-containing protein</fullName>
    </recommendedName>
</protein>
<feature type="transmembrane region" description="Helical" evidence="8">
    <location>
        <begin position="337"/>
        <end position="357"/>
    </location>
</feature>
<dbReference type="PANTHER" id="PTHR33908">
    <property type="entry name" value="MANNOSYLTRANSFERASE YKCB-RELATED"/>
    <property type="match status" value="1"/>
</dbReference>
<evidence type="ECO:0000256" key="3">
    <source>
        <dbReference type="ARBA" id="ARBA00022676"/>
    </source>
</evidence>
<evidence type="ECO:0000256" key="4">
    <source>
        <dbReference type="ARBA" id="ARBA00022679"/>
    </source>
</evidence>
<keyword evidence="2" id="KW-1003">Cell membrane</keyword>
<evidence type="ECO:0000256" key="5">
    <source>
        <dbReference type="ARBA" id="ARBA00022692"/>
    </source>
</evidence>
<proteinExistence type="predicted"/>
<feature type="transmembrane region" description="Helical" evidence="8">
    <location>
        <begin position="114"/>
        <end position="133"/>
    </location>
</feature>
<feature type="transmembrane region" description="Helical" evidence="8">
    <location>
        <begin position="86"/>
        <end position="107"/>
    </location>
</feature>
<dbReference type="Pfam" id="PF13231">
    <property type="entry name" value="PMT_2"/>
    <property type="match status" value="1"/>
</dbReference>
<dbReference type="InterPro" id="IPR050297">
    <property type="entry name" value="LipidA_mod_glycosyltrf_83"/>
</dbReference>
<evidence type="ECO:0000256" key="6">
    <source>
        <dbReference type="ARBA" id="ARBA00022989"/>
    </source>
</evidence>
<feature type="transmembrane region" description="Helical" evidence="8">
    <location>
        <begin position="363"/>
        <end position="383"/>
    </location>
</feature>
<organism evidence="10 11">
    <name type="scientific">Candidatus Daviesbacteria bacterium RIFCSPHIGHO2_02_FULL_43_12</name>
    <dbReference type="NCBI Taxonomy" id="1797776"/>
    <lineage>
        <taxon>Bacteria</taxon>
        <taxon>Candidatus Daviesiibacteriota</taxon>
    </lineage>
</organism>
<name>A0A1F5KK95_9BACT</name>
<feature type="transmembrane region" description="Helical" evidence="8">
    <location>
        <begin position="283"/>
        <end position="304"/>
    </location>
</feature>
<feature type="transmembrane region" description="Helical" evidence="8">
    <location>
        <begin position="214"/>
        <end position="232"/>
    </location>
</feature>
<evidence type="ECO:0000259" key="9">
    <source>
        <dbReference type="Pfam" id="PF13231"/>
    </source>
</evidence>
<feature type="transmembrane region" description="Helical" evidence="8">
    <location>
        <begin position="6"/>
        <end position="25"/>
    </location>
</feature>
<keyword evidence="5 8" id="KW-0812">Transmembrane</keyword>
<evidence type="ECO:0000256" key="7">
    <source>
        <dbReference type="ARBA" id="ARBA00023136"/>
    </source>
</evidence>
<dbReference type="GO" id="GO:0016763">
    <property type="term" value="F:pentosyltransferase activity"/>
    <property type="evidence" value="ECO:0007669"/>
    <property type="project" value="TreeGrafter"/>
</dbReference>
<dbReference type="GO" id="GO:0009103">
    <property type="term" value="P:lipopolysaccharide biosynthetic process"/>
    <property type="evidence" value="ECO:0007669"/>
    <property type="project" value="UniProtKB-ARBA"/>
</dbReference>
<dbReference type="AlphaFoldDB" id="A0A1F5KK95"/>
<comment type="caution">
    <text evidence="10">The sequence shown here is derived from an EMBL/GenBank/DDBJ whole genome shotgun (WGS) entry which is preliminary data.</text>
</comment>
<keyword evidence="7 8" id="KW-0472">Membrane</keyword>
<feature type="transmembrane region" description="Helical" evidence="8">
    <location>
        <begin position="139"/>
        <end position="156"/>
    </location>
</feature>
<evidence type="ECO:0000256" key="1">
    <source>
        <dbReference type="ARBA" id="ARBA00004651"/>
    </source>
</evidence>